<keyword evidence="1" id="KW-0472">Membrane</keyword>
<reference evidence="2 3" key="1">
    <citation type="journal article" date="2018" name="IMA Fungus">
        <title>IMA Genome-F 9: Draft genome sequence of Annulohypoxylon stygium, Aspergillus mulundensis, Berkeleyomyces basicola (syn. Thielaviopsis basicola), Ceratocystis smalleyi, two Cercospora beticola strains, Coleophoma cylindrospora, Fusarium fracticaudum, Phialophora cf. hyalina, and Morchella septimelata.</title>
        <authorList>
            <person name="Wingfield B.D."/>
            <person name="Bills G.F."/>
            <person name="Dong Y."/>
            <person name="Huang W."/>
            <person name="Nel W.J."/>
            <person name="Swalarsk-Parry B.S."/>
            <person name="Vaghefi N."/>
            <person name="Wilken P.M."/>
            <person name="An Z."/>
            <person name="de Beer Z.W."/>
            <person name="De Vos L."/>
            <person name="Chen L."/>
            <person name="Duong T.A."/>
            <person name="Gao Y."/>
            <person name="Hammerbacher A."/>
            <person name="Kikkert J.R."/>
            <person name="Li Y."/>
            <person name="Li H."/>
            <person name="Li K."/>
            <person name="Li Q."/>
            <person name="Liu X."/>
            <person name="Ma X."/>
            <person name="Naidoo K."/>
            <person name="Pethybridge S.J."/>
            <person name="Sun J."/>
            <person name="Steenkamp E.T."/>
            <person name="van der Nest M.A."/>
            <person name="van Wyk S."/>
            <person name="Wingfield M.J."/>
            <person name="Xiong C."/>
            <person name="Yue Q."/>
            <person name="Zhang X."/>
        </authorList>
    </citation>
    <scope>NUCLEOTIDE SEQUENCE [LARGE SCALE GENOMIC DNA]</scope>
    <source>
        <strain evidence="2 3">BP5796</strain>
    </source>
</reference>
<organism evidence="2 3">
    <name type="scientific">Coleophoma crateriformis</name>
    <dbReference type="NCBI Taxonomy" id="565419"/>
    <lineage>
        <taxon>Eukaryota</taxon>
        <taxon>Fungi</taxon>
        <taxon>Dikarya</taxon>
        <taxon>Ascomycota</taxon>
        <taxon>Pezizomycotina</taxon>
        <taxon>Leotiomycetes</taxon>
        <taxon>Helotiales</taxon>
        <taxon>Dermateaceae</taxon>
        <taxon>Coleophoma</taxon>
    </lineage>
</organism>
<feature type="transmembrane region" description="Helical" evidence="1">
    <location>
        <begin position="38"/>
        <end position="57"/>
    </location>
</feature>
<protein>
    <submittedName>
        <fullName evidence="2">Uncharacterized protein</fullName>
    </submittedName>
</protein>
<accession>A0A3D8SAZ7</accession>
<dbReference type="AlphaFoldDB" id="A0A3D8SAZ7"/>
<evidence type="ECO:0000313" key="2">
    <source>
        <dbReference type="EMBL" id="RDW83476.1"/>
    </source>
</evidence>
<sequence>MFNSGGIIIIGLNILTAGASIANLVLDSESLASTGRPRYKAGLAFGLAHYPFVPIIASSIRDIVEDRSHGESTKDLKKWIDINLLRMLTVDCPAGQVSLLPFLLLCISDFLAPCVVIVWADWLHGRRTAS</sequence>
<dbReference type="EMBL" id="PDLN01000006">
    <property type="protein sequence ID" value="RDW83476.1"/>
    <property type="molecule type" value="Genomic_DNA"/>
</dbReference>
<feature type="transmembrane region" description="Helical" evidence="1">
    <location>
        <begin position="6"/>
        <end position="26"/>
    </location>
</feature>
<evidence type="ECO:0000313" key="3">
    <source>
        <dbReference type="Proteomes" id="UP000256328"/>
    </source>
</evidence>
<dbReference type="OrthoDB" id="1523883at2759"/>
<feature type="transmembrane region" description="Helical" evidence="1">
    <location>
        <begin position="99"/>
        <end position="120"/>
    </location>
</feature>
<name>A0A3D8SAZ7_9HELO</name>
<comment type="caution">
    <text evidence="2">The sequence shown here is derived from an EMBL/GenBank/DDBJ whole genome shotgun (WGS) entry which is preliminary data.</text>
</comment>
<gene>
    <name evidence="2" type="ORF">BP5796_04967</name>
</gene>
<proteinExistence type="predicted"/>
<evidence type="ECO:0000256" key="1">
    <source>
        <dbReference type="SAM" id="Phobius"/>
    </source>
</evidence>
<keyword evidence="1" id="KW-0812">Transmembrane</keyword>
<keyword evidence="1" id="KW-1133">Transmembrane helix</keyword>
<keyword evidence="3" id="KW-1185">Reference proteome</keyword>
<dbReference type="Proteomes" id="UP000256328">
    <property type="component" value="Unassembled WGS sequence"/>
</dbReference>